<accession>A0A563VPK3</accession>
<dbReference type="Proteomes" id="UP000320055">
    <property type="component" value="Unassembled WGS sequence"/>
</dbReference>
<protein>
    <submittedName>
        <fullName evidence="1">Sucraseferredoxin family protein</fullName>
    </submittedName>
</protein>
<evidence type="ECO:0000313" key="1">
    <source>
        <dbReference type="EMBL" id="VEP13353.1"/>
    </source>
</evidence>
<dbReference type="PANTHER" id="PTHR31902">
    <property type="entry name" value="ACTIN PATCHES DISTAL PROTEIN 1"/>
    <property type="match status" value="1"/>
</dbReference>
<dbReference type="RefSeq" id="WP_144871625.1">
    <property type="nucleotide sequence ID" value="NZ_LR213945.1"/>
</dbReference>
<gene>
    <name evidence="1" type="ORF">H1P_1950019</name>
</gene>
<dbReference type="PANTHER" id="PTHR31902:SF22">
    <property type="entry name" value="SLL1203 PROTEIN"/>
    <property type="match status" value="1"/>
</dbReference>
<evidence type="ECO:0000313" key="2">
    <source>
        <dbReference type="Proteomes" id="UP000320055"/>
    </source>
</evidence>
<dbReference type="Pfam" id="PF06999">
    <property type="entry name" value="Suc_Fer-like"/>
    <property type="match status" value="1"/>
</dbReference>
<keyword evidence="2" id="KW-1185">Reference proteome</keyword>
<organism evidence="1 2">
    <name type="scientific">Hyella patelloides LEGE 07179</name>
    <dbReference type="NCBI Taxonomy" id="945734"/>
    <lineage>
        <taxon>Bacteria</taxon>
        <taxon>Bacillati</taxon>
        <taxon>Cyanobacteriota</taxon>
        <taxon>Cyanophyceae</taxon>
        <taxon>Pleurocapsales</taxon>
        <taxon>Hyellaceae</taxon>
        <taxon>Hyella</taxon>
    </lineage>
</organism>
<reference evidence="1 2" key="1">
    <citation type="submission" date="2019-01" db="EMBL/GenBank/DDBJ databases">
        <authorList>
            <person name="Brito A."/>
        </authorList>
    </citation>
    <scope>NUCLEOTIDE SEQUENCE [LARGE SCALE GENOMIC DNA]</scope>
    <source>
        <strain evidence="1">1</strain>
    </source>
</reference>
<sequence length="325" mass="38339">MHKFCSVISKAIGEDPIATAGNYDHWFIFELSPPWSEEFWQDEPLFQPMLEVIAKLVRQQGIKLRPFAIAPDREYSHRDLMRVFYYYRPQRLFARFTKQEYILPPEQVSPLIIALLTQPERIEEFAVYRQSTELIREILVCTHGNVDIACSRFGYPIYQQLRSEFAATSRGQLRVWQCSHFGGHRFAPTAIDLPEGRYWGHLEPEFLKQLIEQQGAISQLPKFYRGWAGLSPFEQIVEREIWQQEGWQWLDYYKAGRVLAIDETDKTWAEVRIDFASPDGKHCGHYQARVKMRERITTMGESDDETSFRELKQYVVRDFQKIKAA</sequence>
<dbReference type="SUPFAM" id="SSF52833">
    <property type="entry name" value="Thioredoxin-like"/>
    <property type="match status" value="1"/>
</dbReference>
<dbReference type="InterPro" id="IPR009737">
    <property type="entry name" value="Aim32/Apd1-like"/>
</dbReference>
<dbReference type="CDD" id="cd03062">
    <property type="entry name" value="TRX_Fd_Sucrase"/>
    <property type="match status" value="1"/>
</dbReference>
<proteinExistence type="predicted"/>
<dbReference type="InterPro" id="IPR010350">
    <property type="entry name" value="Aim32/Apd1-like_bac"/>
</dbReference>
<dbReference type="PIRSF" id="PIRSF035042">
    <property type="entry name" value="UCP035042_thirdx"/>
    <property type="match status" value="1"/>
</dbReference>
<dbReference type="EMBL" id="CAACVJ010000107">
    <property type="protein sequence ID" value="VEP13353.1"/>
    <property type="molecule type" value="Genomic_DNA"/>
</dbReference>
<dbReference type="AlphaFoldDB" id="A0A563VPK3"/>
<dbReference type="InterPro" id="IPR036249">
    <property type="entry name" value="Thioredoxin-like_sf"/>
</dbReference>
<dbReference type="OrthoDB" id="3399139at2"/>
<dbReference type="Gene3D" id="3.40.30.10">
    <property type="entry name" value="Glutaredoxin"/>
    <property type="match status" value="1"/>
</dbReference>
<name>A0A563VPK3_9CYAN</name>